<evidence type="ECO:0000313" key="2">
    <source>
        <dbReference type="EMBL" id="EJX00282.1"/>
    </source>
</evidence>
<gene>
    <name evidence="2" type="ORF">EVA_11613</name>
</gene>
<proteinExistence type="predicted"/>
<feature type="region of interest" description="Disordered" evidence="1">
    <location>
        <begin position="28"/>
        <end position="64"/>
    </location>
</feature>
<dbReference type="EMBL" id="AMCI01003443">
    <property type="protein sequence ID" value="EJX00282.1"/>
    <property type="molecule type" value="Genomic_DNA"/>
</dbReference>
<evidence type="ECO:0000256" key="1">
    <source>
        <dbReference type="SAM" id="MobiDB-lite"/>
    </source>
</evidence>
<sequence>MIPRRMFSKRRRKSSRFFAKQRMAMISEATEMSKPLSRTTPLPAPKPITTLRRARSLTSSTRPQ</sequence>
<dbReference type="AlphaFoldDB" id="J9FZ75"/>
<name>J9FZ75_9ZZZZ</name>
<organism evidence="2">
    <name type="scientific">gut metagenome</name>
    <dbReference type="NCBI Taxonomy" id="749906"/>
    <lineage>
        <taxon>unclassified sequences</taxon>
        <taxon>metagenomes</taxon>
        <taxon>organismal metagenomes</taxon>
    </lineage>
</organism>
<accession>J9FZ75</accession>
<comment type="caution">
    <text evidence="2">The sequence shown here is derived from an EMBL/GenBank/DDBJ whole genome shotgun (WGS) entry which is preliminary data.</text>
</comment>
<protein>
    <submittedName>
        <fullName evidence="2">Uncharacterized protein</fullName>
    </submittedName>
</protein>
<reference evidence="2" key="1">
    <citation type="journal article" date="2012" name="PLoS ONE">
        <title>Gene sets for utilization of primary and secondary nutrition supplies in the distal gut of endangered iberian lynx.</title>
        <authorList>
            <person name="Alcaide M."/>
            <person name="Messina E."/>
            <person name="Richter M."/>
            <person name="Bargiela R."/>
            <person name="Peplies J."/>
            <person name="Huws S.A."/>
            <person name="Newbold C.J."/>
            <person name="Golyshin P.N."/>
            <person name="Simon M.A."/>
            <person name="Lopez G."/>
            <person name="Yakimov M.M."/>
            <person name="Ferrer M."/>
        </authorList>
    </citation>
    <scope>NUCLEOTIDE SEQUENCE</scope>
</reference>